<dbReference type="InterPro" id="IPR004839">
    <property type="entry name" value="Aminotransferase_I/II_large"/>
</dbReference>
<dbReference type="Pfam" id="PF01656">
    <property type="entry name" value="CbiA"/>
    <property type="match status" value="1"/>
</dbReference>
<dbReference type="PANTHER" id="PTHR21343:SF1">
    <property type="entry name" value="COBYRIC ACID SYNTHASE"/>
    <property type="match status" value="1"/>
</dbReference>
<evidence type="ECO:0000259" key="7">
    <source>
        <dbReference type="Pfam" id="PF07685"/>
    </source>
</evidence>
<comment type="similarity">
    <text evidence="4">Belongs to the CobB/CobQ family. CobQ subfamily.</text>
</comment>
<evidence type="ECO:0000256" key="4">
    <source>
        <dbReference type="HAMAP-Rule" id="MF_00028"/>
    </source>
</evidence>
<comment type="function">
    <text evidence="4">Catalyzes amidations at positions B, D, E, and G on adenosylcobyrinic A,C-diamide. NH(2) groups are provided by glutamine, and one molecule of ATP is hydrogenolyzed for each amidation.</text>
</comment>
<dbReference type="PROSITE" id="PS51274">
    <property type="entry name" value="GATASE_COBBQ"/>
    <property type="match status" value="1"/>
</dbReference>
<dbReference type="InterPro" id="IPR004459">
    <property type="entry name" value="CobQ_synth"/>
</dbReference>
<dbReference type="GO" id="GO:0030170">
    <property type="term" value="F:pyridoxal phosphate binding"/>
    <property type="evidence" value="ECO:0007669"/>
    <property type="project" value="InterPro"/>
</dbReference>
<evidence type="ECO:0000259" key="5">
    <source>
        <dbReference type="Pfam" id="PF00155"/>
    </source>
</evidence>
<feature type="domain" description="CobB/CobQ-like glutamine amidotransferase" evidence="7">
    <location>
        <begin position="641"/>
        <end position="845"/>
    </location>
</feature>
<dbReference type="NCBIfam" id="TIGR00313">
    <property type="entry name" value="cobQ"/>
    <property type="match status" value="1"/>
</dbReference>
<dbReference type="AlphaFoldDB" id="A0A7C3EB04"/>
<dbReference type="InterPro" id="IPR033949">
    <property type="entry name" value="CobQ_GATase1"/>
</dbReference>
<proteinExistence type="inferred from homology"/>
<dbReference type="InterPro" id="IPR047045">
    <property type="entry name" value="CobQ_N"/>
</dbReference>
<dbReference type="Gene3D" id="3.40.50.880">
    <property type="match status" value="1"/>
</dbReference>
<reference evidence="8" key="1">
    <citation type="journal article" date="2020" name="mSystems">
        <title>Genome- and Community-Level Interaction Insights into Carbon Utilization and Element Cycling Functions of Hydrothermarchaeota in Hydrothermal Sediment.</title>
        <authorList>
            <person name="Zhou Z."/>
            <person name="Liu Y."/>
            <person name="Xu W."/>
            <person name="Pan J."/>
            <person name="Luo Z.H."/>
            <person name="Li M."/>
        </authorList>
    </citation>
    <scope>NUCLEOTIDE SEQUENCE [LARGE SCALE GENOMIC DNA]</scope>
    <source>
        <strain evidence="8">SpSt-503</strain>
    </source>
</reference>
<dbReference type="UniPathway" id="UPA00148"/>
<evidence type="ECO:0000256" key="3">
    <source>
        <dbReference type="ARBA" id="ARBA00022962"/>
    </source>
</evidence>
<dbReference type="HAMAP" id="MF_00028">
    <property type="entry name" value="CobQ"/>
    <property type="match status" value="1"/>
</dbReference>
<dbReference type="CDD" id="cd01750">
    <property type="entry name" value="GATase1_CobQ"/>
    <property type="match status" value="1"/>
</dbReference>
<dbReference type="GO" id="GO:0003824">
    <property type="term" value="F:catalytic activity"/>
    <property type="evidence" value="ECO:0007669"/>
    <property type="project" value="InterPro"/>
</dbReference>
<feature type="active site" description="Nucleophile" evidence="4">
    <location>
        <position position="720"/>
    </location>
</feature>
<dbReference type="PROSITE" id="PS00105">
    <property type="entry name" value="AA_TRANSFER_CLASS_1"/>
    <property type="match status" value="1"/>
</dbReference>
<evidence type="ECO:0000259" key="6">
    <source>
        <dbReference type="Pfam" id="PF01656"/>
    </source>
</evidence>
<dbReference type="NCBIfam" id="NF001989">
    <property type="entry name" value="PRK00784.1"/>
    <property type="match status" value="1"/>
</dbReference>
<dbReference type="GO" id="GO:0015420">
    <property type="term" value="F:ABC-type vitamin B12 transporter activity"/>
    <property type="evidence" value="ECO:0007669"/>
    <property type="project" value="UniProtKB-UniRule"/>
</dbReference>
<dbReference type="EMBL" id="DSVL01000417">
    <property type="protein sequence ID" value="HFH30513.1"/>
    <property type="molecule type" value="Genomic_DNA"/>
</dbReference>
<feature type="active site" evidence="4">
    <location>
        <position position="837"/>
    </location>
</feature>
<dbReference type="CDD" id="cd05389">
    <property type="entry name" value="CobQ_N"/>
    <property type="match status" value="1"/>
</dbReference>
<evidence type="ECO:0000256" key="2">
    <source>
        <dbReference type="ARBA" id="ARBA00022573"/>
    </source>
</evidence>
<organism evidence="8">
    <name type="scientific">Gracilinema caldarium</name>
    <dbReference type="NCBI Taxonomy" id="215591"/>
    <lineage>
        <taxon>Bacteria</taxon>
        <taxon>Pseudomonadati</taxon>
        <taxon>Spirochaetota</taxon>
        <taxon>Spirochaetia</taxon>
        <taxon>Spirochaetales</taxon>
        <taxon>Breznakiellaceae</taxon>
        <taxon>Gracilinema</taxon>
    </lineage>
</organism>
<keyword evidence="2 4" id="KW-0169">Cobalamin biosynthesis</keyword>
<dbReference type="Pfam" id="PF07685">
    <property type="entry name" value="GATase_3"/>
    <property type="match status" value="1"/>
</dbReference>
<dbReference type="Gene3D" id="3.90.1150.10">
    <property type="entry name" value="Aspartate Aminotransferase, domain 1"/>
    <property type="match status" value="1"/>
</dbReference>
<dbReference type="InterPro" id="IPR027417">
    <property type="entry name" value="P-loop_NTPase"/>
</dbReference>
<dbReference type="InterPro" id="IPR015421">
    <property type="entry name" value="PyrdxlP-dep_Trfase_major"/>
</dbReference>
<feature type="domain" description="Aminotransferase class I/classII large" evidence="5">
    <location>
        <begin position="41"/>
        <end position="366"/>
    </location>
</feature>
<protein>
    <recommendedName>
        <fullName evidence="4">Cobyric acid synthase</fullName>
    </recommendedName>
</protein>
<comment type="caution">
    <text evidence="8">The sequence shown here is derived from an EMBL/GenBank/DDBJ whole genome shotgun (WGS) entry which is preliminary data.</text>
</comment>
<feature type="domain" description="CobQ/CobB/MinD/ParA nucleotide binding" evidence="6">
    <location>
        <begin position="391"/>
        <end position="617"/>
    </location>
</feature>
<dbReference type="InterPro" id="IPR004838">
    <property type="entry name" value="NHTrfase_class1_PyrdxlP-BS"/>
</dbReference>
<dbReference type="Gene3D" id="3.40.640.10">
    <property type="entry name" value="Type I PLP-dependent aspartate aminotransferase-like (Major domain)"/>
    <property type="match status" value="1"/>
</dbReference>
<accession>A0A7C3EB04</accession>
<dbReference type="GO" id="GO:0009236">
    <property type="term" value="P:cobalamin biosynthetic process"/>
    <property type="evidence" value="ECO:0007669"/>
    <property type="project" value="UniProtKB-UniRule"/>
</dbReference>
<dbReference type="CDD" id="cd00609">
    <property type="entry name" value="AAT_like"/>
    <property type="match status" value="1"/>
</dbReference>
<dbReference type="PANTHER" id="PTHR21343">
    <property type="entry name" value="DETHIOBIOTIN SYNTHETASE"/>
    <property type="match status" value="1"/>
</dbReference>
<dbReference type="SUPFAM" id="SSF52317">
    <property type="entry name" value="Class I glutamine amidotransferase-like"/>
    <property type="match status" value="1"/>
</dbReference>
<keyword evidence="3 4" id="KW-0315">Glutamine amidotransferase</keyword>
<gene>
    <name evidence="4" type="primary">cobQ</name>
    <name evidence="8" type="ORF">ENS59_13575</name>
</gene>
<dbReference type="InterPro" id="IPR029062">
    <property type="entry name" value="Class_I_gatase-like"/>
</dbReference>
<dbReference type="InterPro" id="IPR015424">
    <property type="entry name" value="PyrdxlP-dep_Trfase"/>
</dbReference>
<dbReference type="Gene3D" id="3.40.50.300">
    <property type="entry name" value="P-loop containing nucleotide triphosphate hydrolases"/>
    <property type="match status" value="1"/>
</dbReference>
<dbReference type="InterPro" id="IPR011698">
    <property type="entry name" value="GATase_3"/>
</dbReference>
<dbReference type="SUPFAM" id="SSF52540">
    <property type="entry name" value="P-loop containing nucleoside triphosphate hydrolases"/>
    <property type="match status" value="1"/>
</dbReference>
<comment type="pathway">
    <text evidence="1 4">Cofactor biosynthesis; adenosylcobalamin biosynthesis.</text>
</comment>
<dbReference type="SUPFAM" id="SSF53383">
    <property type="entry name" value="PLP-dependent transferases"/>
    <property type="match status" value="1"/>
</dbReference>
<evidence type="ECO:0000256" key="1">
    <source>
        <dbReference type="ARBA" id="ARBA00004953"/>
    </source>
</evidence>
<sequence>MENHKILDHPHLIHGGNRSLLLQRARSLGWTGADATFIDASVNLNPLGPPPFLKEVLFHSYESLVAYPDPAYRELSALAAQYHQSSSEVDFVFGNGADELIFTLPRMLKKITGDRALLRNPSYGSYLEALELAGFSVQTEQNWDRVFCKFDDKLGDEPDIIWFGAPNNPDGELPQDYPDCIIKLAREHPKVFLVIDEAFIDFTQAPSLLNRGNVPNNVIVLRSLTKIYAVPGLRIGYGVLLKEMASLLRKELPNWPLNSLAEAFAKRVFTDSEIPEFINRTKQFTAKERTRLVECLSSRYELCPSTGNFFLLRPLGGNDKDGKALRDYCLSHGIALRDCGNFPGLGPSWSRLGLQNADDNDRLLKVLLDFAGVSKPELHIHHRVKRRARALMIQGCSSSVGKSVLVTALCRIMRNRGIDVAPYKAQNMSNNSAVTPDGGEIGRAQAVQAQACGLLPDVRMNPVLIKPEGDTCSQIILNGKAWGRRSARDYYADKAELIKHAQVAYDSLAHEHELIILEGAGSPGEINLKDGDFVNMQAARYAEADVYLVGDIDRGGVFASFIGHLATFDTEERRLLKGFIINKFRGDETLLAPAYEILRGYTSIPVVGCIPYFKDIIIPEEDEHRLLNYSYTRQEKAEDLKIGILELPHVSNYTDFEAFAVEPTVTLITVDKPDKIKEIDALIIPGTKTTIKDLEWLEQRGLAQTIQERGRDGMVVFGICGGYQILGTYIRDPKRIESACAVKKGLGLLPVETHFEPAKNLHYGIYEYCWPWNEESDELPAWEPLTGYEIHHGRTELQGPSDIGNEMAPSSAGPFVRAKDGTLLGYWQGTVMGTYLHGIFDNDQFRTRFINMLRRRKGLSPQKSIQAPTIDREIQKLAELVEQHCQIDVLLQNLGLL</sequence>
<evidence type="ECO:0000313" key="8">
    <source>
        <dbReference type="EMBL" id="HFH30513.1"/>
    </source>
</evidence>
<dbReference type="InterPro" id="IPR015422">
    <property type="entry name" value="PyrdxlP-dep_Trfase_small"/>
</dbReference>
<name>A0A7C3EB04_9SPIR</name>
<dbReference type="Pfam" id="PF00155">
    <property type="entry name" value="Aminotran_1_2"/>
    <property type="match status" value="1"/>
</dbReference>
<dbReference type="InterPro" id="IPR002586">
    <property type="entry name" value="CobQ/CobB/MinD/ParA_Nub-bd_dom"/>
</dbReference>